<dbReference type="AlphaFoldDB" id="A0AB74U1C2"/>
<dbReference type="InterPro" id="IPR010982">
    <property type="entry name" value="Lambda_DNA-bd_dom_sf"/>
</dbReference>
<proteinExistence type="predicted"/>
<evidence type="ECO:0000259" key="1">
    <source>
        <dbReference type="PROSITE" id="PS50943"/>
    </source>
</evidence>
<evidence type="ECO:0000313" key="2">
    <source>
        <dbReference type="EMBL" id="XBC50958.1"/>
    </source>
</evidence>
<accession>A0AB74U1C2</accession>
<reference evidence="2" key="1">
    <citation type="submission" date="2023-12" db="EMBL/GenBank/DDBJ databases">
        <title>Dolosigranulum savutii sp. nov. isolated from human upper respiratory samples collected in Botswana.</title>
        <authorList>
            <person name="Kelly M.S."/>
        </authorList>
    </citation>
    <scope>NUCLEOTIDE SEQUENCE</scope>
    <source>
        <strain evidence="2">MSK211</strain>
    </source>
</reference>
<dbReference type="SUPFAM" id="SSF47413">
    <property type="entry name" value="lambda repressor-like DNA-binding domains"/>
    <property type="match status" value="1"/>
</dbReference>
<feature type="domain" description="HTH cro/C1-type" evidence="1">
    <location>
        <begin position="20"/>
        <end position="63"/>
    </location>
</feature>
<dbReference type="SMART" id="SM00530">
    <property type="entry name" value="HTH_XRE"/>
    <property type="match status" value="1"/>
</dbReference>
<dbReference type="InterPro" id="IPR001387">
    <property type="entry name" value="Cro/C1-type_HTH"/>
</dbReference>
<dbReference type="PROSITE" id="PS50943">
    <property type="entry name" value="HTH_CROC1"/>
    <property type="match status" value="1"/>
</dbReference>
<dbReference type="CDD" id="cd00093">
    <property type="entry name" value="HTH_XRE"/>
    <property type="match status" value="1"/>
</dbReference>
<dbReference type="GO" id="GO:0003677">
    <property type="term" value="F:DNA binding"/>
    <property type="evidence" value="ECO:0007669"/>
    <property type="project" value="InterPro"/>
</dbReference>
<organism evidence="2">
    <name type="scientific">Dolosigranulum savutiense</name>
    <dbReference type="NCBI Taxonomy" id="3110288"/>
    <lineage>
        <taxon>Bacteria</taxon>
        <taxon>Bacillati</taxon>
        <taxon>Bacillota</taxon>
        <taxon>Bacilli</taxon>
        <taxon>Lactobacillales</taxon>
        <taxon>Carnobacteriaceae</taxon>
        <taxon>Dolosigranulum</taxon>
    </lineage>
</organism>
<dbReference type="Pfam" id="PF01381">
    <property type="entry name" value="HTH_3"/>
    <property type="match status" value="1"/>
</dbReference>
<dbReference type="EMBL" id="CP142436">
    <property type="protein sequence ID" value="XBC50958.1"/>
    <property type="molecule type" value="Genomic_DNA"/>
</dbReference>
<sequence>MNKRLERADIMTNSALGQRVKAIRSELNLSQKELAEKIGTTVSAVSNWECGRNNPNSVMAQRLDKLAGGYYLSPNTIRQLIEYLEEREEMFYAHEYSARSLYSGWLGGQVHILNKIREWENE</sequence>
<gene>
    <name evidence="2" type="ORF">VUQ07_06875</name>
</gene>
<dbReference type="RefSeq" id="WP_347299059.1">
    <property type="nucleotide sequence ID" value="NZ_CP142436.1"/>
</dbReference>
<dbReference type="Gene3D" id="1.10.260.40">
    <property type="entry name" value="lambda repressor-like DNA-binding domains"/>
    <property type="match status" value="1"/>
</dbReference>
<protein>
    <submittedName>
        <fullName evidence="2">Helix-turn-helix transcriptional regulator</fullName>
    </submittedName>
</protein>
<name>A0AB74U1C2_9LACT</name>